<keyword evidence="2" id="KW-0732">Signal</keyword>
<evidence type="ECO:0000256" key="2">
    <source>
        <dbReference type="SAM" id="SignalP"/>
    </source>
</evidence>
<sequence>MKKFIVSLMVIASVLTFASCKEEASTEKPGAALDAAAGDLESDAKKAESEAKEVETPEVKAPEVK</sequence>
<feature type="compositionally biased region" description="Low complexity" evidence="1">
    <location>
        <begin position="30"/>
        <end position="39"/>
    </location>
</feature>
<dbReference type="PROSITE" id="PS51257">
    <property type="entry name" value="PROKAR_LIPOPROTEIN"/>
    <property type="match status" value="1"/>
</dbReference>
<feature type="compositionally biased region" description="Basic and acidic residues" evidence="1">
    <location>
        <begin position="42"/>
        <end position="65"/>
    </location>
</feature>
<protein>
    <submittedName>
        <fullName evidence="3">Uncharacterized protein</fullName>
    </submittedName>
</protein>
<feature type="region of interest" description="Disordered" evidence="1">
    <location>
        <begin position="25"/>
        <end position="65"/>
    </location>
</feature>
<accession>A6DMD1</accession>
<comment type="caution">
    <text evidence="3">The sequence shown here is derived from an EMBL/GenBank/DDBJ whole genome shotgun (WGS) entry which is preliminary data.</text>
</comment>
<gene>
    <name evidence="3" type="ORF">LNTAR_15667</name>
</gene>
<organism evidence="3 4">
    <name type="scientific">Lentisphaera araneosa HTCC2155</name>
    <dbReference type="NCBI Taxonomy" id="313628"/>
    <lineage>
        <taxon>Bacteria</taxon>
        <taxon>Pseudomonadati</taxon>
        <taxon>Lentisphaerota</taxon>
        <taxon>Lentisphaeria</taxon>
        <taxon>Lentisphaerales</taxon>
        <taxon>Lentisphaeraceae</taxon>
        <taxon>Lentisphaera</taxon>
    </lineage>
</organism>
<dbReference type="RefSeq" id="WP_007279029.1">
    <property type="nucleotide sequence ID" value="NZ_ABCK01000011.1"/>
</dbReference>
<keyword evidence="4" id="KW-1185">Reference proteome</keyword>
<evidence type="ECO:0000313" key="3">
    <source>
        <dbReference type="EMBL" id="EDM27121.1"/>
    </source>
</evidence>
<reference evidence="3 4" key="1">
    <citation type="journal article" date="2010" name="J. Bacteriol.">
        <title>Genome sequence of Lentisphaera araneosa HTCC2155T, the type species of the order Lentisphaerales in the phylum Lentisphaerae.</title>
        <authorList>
            <person name="Thrash J.C."/>
            <person name="Cho J.C."/>
            <person name="Vergin K.L."/>
            <person name="Morris R.M."/>
            <person name="Giovannoni S.J."/>
        </authorList>
    </citation>
    <scope>NUCLEOTIDE SEQUENCE [LARGE SCALE GENOMIC DNA]</scope>
    <source>
        <strain evidence="3 4">HTCC2155</strain>
    </source>
</reference>
<dbReference type="EMBL" id="ABCK01000011">
    <property type="protein sequence ID" value="EDM27121.1"/>
    <property type="molecule type" value="Genomic_DNA"/>
</dbReference>
<name>A6DMD1_9BACT</name>
<feature type="signal peptide" evidence="2">
    <location>
        <begin position="1"/>
        <end position="18"/>
    </location>
</feature>
<dbReference type="Proteomes" id="UP000004947">
    <property type="component" value="Unassembled WGS sequence"/>
</dbReference>
<evidence type="ECO:0000256" key="1">
    <source>
        <dbReference type="SAM" id="MobiDB-lite"/>
    </source>
</evidence>
<feature type="chain" id="PRO_5002691242" evidence="2">
    <location>
        <begin position="19"/>
        <end position="65"/>
    </location>
</feature>
<proteinExistence type="predicted"/>
<evidence type="ECO:0000313" key="4">
    <source>
        <dbReference type="Proteomes" id="UP000004947"/>
    </source>
</evidence>
<dbReference type="AlphaFoldDB" id="A6DMD1"/>